<dbReference type="SUPFAM" id="SSF53448">
    <property type="entry name" value="Nucleotide-diphospho-sugar transferases"/>
    <property type="match status" value="2"/>
</dbReference>
<dbReference type="SUPFAM" id="SSF48452">
    <property type="entry name" value="TPR-like"/>
    <property type="match status" value="1"/>
</dbReference>
<evidence type="ECO:0000259" key="2">
    <source>
        <dbReference type="Pfam" id="PF00535"/>
    </source>
</evidence>
<dbReference type="InterPro" id="IPR019734">
    <property type="entry name" value="TPR_rpt"/>
</dbReference>
<feature type="domain" description="Glycosyltransferase 2-like" evidence="2">
    <location>
        <begin position="356"/>
        <end position="476"/>
    </location>
</feature>
<sequence length="713" mass="82027">MSTLKKDPLRKSQEESQPQIELNSHEKENQNEKQHESANENQKESQSNHPPSGGSATSQETRQSEKLEELGQERILIASPVRQTTPVLREFLDSLHALERTTVKTDYLFVDDNVEEAASNILREFVLQHEGTVIQADEHGSGSPDNKGVYSKDEGGHYWQDDQIWRVAGLKNRILQYARDNHYDAVFLIDSDLVLHPRTLEQLVSSGKDIVSNIFWTRWQPDAREMPQVWLQDEYALFRRGGKTVDGTETEDEGTQTTAFLTQLRIPGCYEVGGLGACTLIRKNVLAAGVSYDQIPNVSFWGEDRHFCIRAQALGFRLFVDTHLPAYHIYRLSELPGVSAFNRRARRGDETISITLCMIVKNEEASLVRCLDSVNGIADEIVIVDTGSTDRTRQIASRYTDRIVDFEWVDDFAAARNYAFDQAKSEYILWLDADDVFEPEDRAKLIALKRSLDPDVDSVTMDYNLSFTADGKVAYSLRRNRLVRRDRQFRWIGAVHEYLAVAGNLLHSDIAVTHKKDKEYTDRNLRIYRKREQAGEEFGPRDLYYFGNELKDHGQHEDAVKYYEKFLDTGLGWVEDQIAACQKIADCEAALEHSEQEVTALFRSFAYDLPRAEICCRLGGYFADREDYRKALFWYEQATRAVRPDDPMVVLNEAAWTWMPHLQLCVCYDRMGNRAKAREHNDIALAYHPTHPSMLYNDRYFKDLEKDNVLENA</sequence>
<evidence type="ECO:0000256" key="1">
    <source>
        <dbReference type="SAM" id="MobiDB-lite"/>
    </source>
</evidence>
<dbReference type="Proteomes" id="UP000810207">
    <property type="component" value="Unassembled WGS sequence"/>
</dbReference>
<feature type="compositionally biased region" description="Basic and acidic residues" evidence="1">
    <location>
        <begin position="1"/>
        <end position="14"/>
    </location>
</feature>
<dbReference type="InterPro" id="IPR011990">
    <property type="entry name" value="TPR-like_helical_dom_sf"/>
</dbReference>
<evidence type="ECO:0000313" key="4">
    <source>
        <dbReference type="Proteomes" id="UP000810207"/>
    </source>
</evidence>
<feature type="compositionally biased region" description="Polar residues" evidence="1">
    <location>
        <begin position="44"/>
        <end position="61"/>
    </location>
</feature>
<dbReference type="Gene3D" id="3.90.550.10">
    <property type="entry name" value="Spore Coat Polysaccharide Biosynthesis Protein SpsA, Chain A"/>
    <property type="match status" value="2"/>
</dbReference>
<dbReference type="PANTHER" id="PTHR43630">
    <property type="entry name" value="POLY-BETA-1,6-N-ACETYL-D-GLUCOSAMINE SYNTHASE"/>
    <property type="match status" value="1"/>
</dbReference>
<organism evidence="3 4">
    <name type="scientific">Paenibacillus xylanexedens</name>
    <dbReference type="NCBI Taxonomy" id="528191"/>
    <lineage>
        <taxon>Bacteria</taxon>
        <taxon>Bacillati</taxon>
        <taxon>Bacillota</taxon>
        <taxon>Bacilli</taxon>
        <taxon>Bacillales</taxon>
        <taxon>Paenibacillaceae</taxon>
        <taxon>Paenibacillus</taxon>
    </lineage>
</organism>
<dbReference type="Gene3D" id="1.25.40.10">
    <property type="entry name" value="Tetratricopeptide repeat domain"/>
    <property type="match status" value="1"/>
</dbReference>
<dbReference type="InterPro" id="IPR001173">
    <property type="entry name" value="Glyco_trans_2-like"/>
</dbReference>
<dbReference type="Pfam" id="PF00535">
    <property type="entry name" value="Glycos_transf_2"/>
    <property type="match status" value="1"/>
</dbReference>
<name>A0ABS4S1X8_PAEXY</name>
<dbReference type="InterPro" id="IPR029044">
    <property type="entry name" value="Nucleotide-diphossugar_trans"/>
</dbReference>
<dbReference type="EMBL" id="JAGIKV010000020">
    <property type="protein sequence ID" value="MBP2248042.1"/>
    <property type="molecule type" value="Genomic_DNA"/>
</dbReference>
<keyword evidence="4" id="KW-1185">Reference proteome</keyword>
<accession>A0ABS4S1X8</accession>
<feature type="region of interest" description="Disordered" evidence="1">
    <location>
        <begin position="1"/>
        <end position="71"/>
    </location>
</feature>
<reference evidence="3 4" key="1">
    <citation type="submission" date="2021-03" db="EMBL/GenBank/DDBJ databases">
        <title>Genomic Encyclopedia of Type Strains, Phase IV (KMG-IV): sequencing the most valuable type-strain genomes for metagenomic binning, comparative biology and taxonomic classification.</title>
        <authorList>
            <person name="Goeker M."/>
        </authorList>
    </citation>
    <scope>NUCLEOTIDE SEQUENCE [LARGE SCALE GENOMIC DNA]</scope>
    <source>
        <strain evidence="3 4">DSM 21292</strain>
    </source>
</reference>
<dbReference type="CDD" id="cd02511">
    <property type="entry name" value="Beta4Glucosyltransferase"/>
    <property type="match status" value="1"/>
</dbReference>
<feature type="compositionally biased region" description="Basic and acidic residues" evidence="1">
    <location>
        <begin position="23"/>
        <end position="43"/>
    </location>
</feature>
<evidence type="ECO:0000313" key="3">
    <source>
        <dbReference type="EMBL" id="MBP2248042.1"/>
    </source>
</evidence>
<dbReference type="PANTHER" id="PTHR43630:SF2">
    <property type="entry name" value="GLYCOSYLTRANSFERASE"/>
    <property type="match status" value="1"/>
</dbReference>
<feature type="compositionally biased region" description="Basic and acidic residues" evidence="1">
    <location>
        <begin position="62"/>
        <end position="71"/>
    </location>
</feature>
<comment type="caution">
    <text evidence="3">The sequence shown here is derived from an EMBL/GenBank/DDBJ whole genome shotgun (WGS) entry which is preliminary data.</text>
</comment>
<dbReference type="SMART" id="SM00028">
    <property type="entry name" value="TPR"/>
    <property type="match status" value="3"/>
</dbReference>
<protein>
    <submittedName>
        <fullName evidence="3">Glycosyltransferase involved in cell wall biosynthesis</fullName>
    </submittedName>
</protein>
<proteinExistence type="predicted"/>
<gene>
    <name evidence="3" type="ORF">J2Z28_004711</name>
</gene>